<accession>A0AAE0ND58</accession>
<gene>
    <name evidence="1" type="ORF">B0T24DRAFT_152172</name>
</gene>
<keyword evidence="2" id="KW-1185">Reference proteome</keyword>
<protein>
    <submittedName>
        <fullName evidence="1">Uncharacterized protein</fullName>
    </submittedName>
</protein>
<comment type="caution">
    <text evidence="1">The sequence shown here is derived from an EMBL/GenBank/DDBJ whole genome shotgun (WGS) entry which is preliminary data.</text>
</comment>
<proteinExistence type="predicted"/>
<reference evidence="1" key="1">
    <citation type="journal article" date="2023" name="Mol. Phylogenet. Evol.">
        <title>Genome-scale phylogeny and comparative genomics of the fungal order Sordariales.</title>
        <authorList>
            <person name="Hensen N."/>
            <person name="Bonometti L."/>
            <person name="Westerberg I."/>
            <person name="Brannstrom I.O."/>
            <person name="Guillou S."/>
            <person name="Cros-Aarteil S."/>
            <person name="Calhoun S."/>
            <person name="Haridas S."/>
            <person name="Kuo A."/>
            <person name="Mondo S."/>
            <person name="Pangilinan J."/>
            <person name="Riley R."/>
            <person name="LaButti K."/>
            <person name="Andreopoulos B."/>
            <person name="Lipzen A."/>
            <person name="Chen C."/>
            <person name="Yan M."/>
            <person name="Daum C."/>
            <person name="Ng V."/>
            <person name="Clum A."/>
            <person name="Steindorff A."/>
            <person name="Ohm R.A."/>
            <person name="Martin F."/>
            <person name="Silar P."/>
            <person name="Natvig D.O."/>
            <person name="Lalanne C."/>
            <person name="Gautier V."/>
            <person name="Ament-Velasquez S.L."/>
            <person name="Kruys A."/>
            <person name="Hutchinson M.I."/>
            <person name="Powell A.J."/>
            <person name="Barry K."/>
            <person name="Miller A.N."/>
            <person name="Grigoriev I.V."/>
            <person name="Debuchy R."/>
            <person name="Gladieux P."/>
            <person name="Hiltunen Thoren M."/>
            <person name="Johannesson H."/>
        </authorList>
    </citation>
    <scope>NUCLEOTIDE SEQUENCE</scope>
    <source>
        <strain evidence="1">CBS 958.72</strain>
    </source>
</reference>
<evidence type="ECO:0000313" key="2">
    <source>
        <dbReference type="Proteomes" id="UP001287356"/>
    </source>
</evidence>
<dbReference type="Proteomes" id="UP001287356">
    <property type="component" value="Unassembled WGS sequence"/>
</dbReference>
<name>A0AAE0ND58_9PEZI</name>
<dbReference type="AlphaFoldDB" id="A0AAE0ND58"/>
<organism evidence="1 2">
    <name type="scientific">Lasiosphaeria ovina</name>
    <dbReference type="NCBI Taxonomy" id="92902"/>
    <lineage>
        <taxon>Eukaryota</taxon>
        <taxon>Fungi</taxon>
        <taxon>Dikarya</taxon>
        <taxon>Ascomycota</taxon>
        <taxon>Pezizomycotina</taxon>
        <taxon>Sordariomycetes</taxon>
        <taxon>Sordariomycetidae</taxon>
        <taxon>Sordariales</taxon>
        <taxon>Lasiosphaeriaceae</taxon>
        <taxon>Lasiosphaeria</taxon>
    </lineage>
</organism>
<reference evidence="1" key="2">
    <citation type="submission" date="2023-06" db="EMBL/GenBank/DDBJ databases">
        <authorList>
            <consortium name="Lawrence Berkeley National Laboratory"/>
            <person name="Haridas S."/>
            <person name="Hensen N."/>
            <person name="Bonometti L."/>
            <person name="Westerberg I."/>
            <person name="Brannstrom I.O."/>
            <person name="Guillou S."/>
            <person name="Cros-Aarteil S."/>
            <person name="Calhoun S."/>
            <person name="Kuo A."/>
            <person name="Mondo S."/>
            <person name="Pangilinan J."/>
            <person name="Riley R."/>
            <person name="Labutti K."/>
            <person name="Andreopoulos B."/>
            <person name="Lipzen A."/>
            <person name="Chen C."/>
            <person name="Yanf M."/>
            <person name="Daum C."/>
            <person name="Ng V."/>
            <person name="Clum A."/>
            <person name="Steindorff A."/>
            <person name="Ohm R."/>
            <person name="Martin F."/>
            <person name="Silar P."/>
            <person name="Natvig D."/>
            <person name="Lalanne C."/>
            <person name="Gautier V."/>
            <person name="Ament-Velasquez S.L."/>
            <person name="Kruys A."/>
            <person name="Hutchinson M.I."/>
            <person name="Powell A.J."/>
            <person name="Barry K."/>
            <person name="Miller A.N."/>
            <person name="Grigoriev I.V."/>
            <person name="Debuchy R."/>
            <person name="Gladieux P."/>
            <person name="Thoren M.H."/>
            <person name="Johannesson H."/>
        </authorList>
    </citation>
    <scope>NUCLEOTIDE SEQUENCE</scope>
    <source>
        <strain evidence="1">CBS 958.72</strain>
    </source>
</reference>
<sequence length="184" mass="20847">MEPWTWNELPLAVLALDRCAGFYNLYPHGERMEGTVCQSWEVSWSEREVPRCKCKWGNVAAPLQTAAPFGHLHLEQSFRLGFAYAAVSHRPASDIADSARDTAAARRYLRTLRWIWPRETTIHKLPSTPPAQLRSMLTLHVELGISNCLFMASNDARHLSGRKLSRRLDGQNEPHNFGPCQVPA</sequence>
<dbReference type="EMBL" id="JAULSN010000002">
    <property type="protein sequence ID" value="KAK3379346.1"/>
    <property type="molecule type" value="Genomic_DNA"/>
</dbReference>
<evidence type="ECO:0000313" key="1">
    <source>
        <dbReference type="EMBL" id="KAK3379346.1"/>
    </source>
</evidence>